<proteinExistence type="predicted"/>
<dbReference type="Gene3D" id="3.20.20.140">
    <property type="entry name" value="Metal-dependent hydrolases"/>
    <property type="match status" value="1"/>
</dbReference>
<name>A0ABY7THG5_9SPHN</name>
<dbReference type="SUPFAM" id="SSF51556">
    <property type="entry name" value="Metallo-dependent hydrolases"/>
    <property type="match status" value="1"/>
</dbReference>
<dbReference type="EMBL" id="CP117411">
    <property type="protein sequence ID" value="WCT72493.1"/>
    <property type="molecule type" value="Genomic_DNA"/>
</dbReference>
<feature type="chain" id="PRO_5045740622" evidence="1">
    <location>
        <begin position="22"/>
        <end position="413"/>
    </location>
</feature>
<accession>A0ABY7THG5</accession>
<evidence type="ECO:0000313" key="3">
    <source>
        <dbReference type="Proteomes" id="UP001220395"/>
    </source>
</evidence>
<gene>
    <name evidence="2" type="ORF">PQ455_12710</name>
</gene>
<dbReference type="PANTHER" id="PTHR10443:SF12">
    <property type="entry name" value="DIPEPTIDASE"/>
    <property type="match status" value="1"/>
</dbReference>
<dbReference type="InterPro" id="IPR008257">
    <property type="entry name" value="Pept_M19"/>
</dbReference>
<evidence type="ECO:0000313" key="2">
    <source>
        <dbReference type="EMBL" id="WCT72493.1"/>
    </source>
</evidence>
<dbReference type="Gene3D" id="1.10.287.650">
    <property type="entry name" value="L27 domain"/>
    <property type="match status" value="1"/>
</dbReference>
<dbReference type="Proteomes" id="UP001220395">
    <property type="component" value="Chromosome"/>
</dbReference>
<dbReference type="CDD" id="cd01301">
    <property type="entry name" value="rDP_like"/>
    <property type="match status" value="1"/>
</dbReference>
<sequence length="413" mass="43876">MKSFVALCVTLAASVAMPAAAGPGPVVSPAVMALHQKLITLDTHLDTPANFSRPGWDFTAGHDGHEDFSQVDLPRMAKGGLDGGFFAIYTAQGPRTPEGIRAAREAALVRAMDIREMVAAHPDRMELAFTADDAARIAAKGKVIVYQSIENSYPLSGDIGLMATFYKFGVRMIGPAHFRNNDWADSSTDPAGLEWHGLSPAGKAFVAEANRLGMILDASHSSDDVLDQMLALSATPIILSHSGCKAVYDHPRNVDDARLKALAAKGGVIQINSYGDYIAKAVASPARDAEMKALMAKVGNRRDLPPAEVAALMKERRAILAKYPGSRPDFDMFAKHLLHALKLVGPEHVGIGLDWDGGGGVIGMEDVTDIPKITAVIKAAGYSDKDLANIWSGNVLRVLKAAEIYAKGAAAKS</sequence>
<feature type="signal peptide" evidence="1">
    <location>
        <begin position="1"/>
        <end position="21"/>
    </location>
</feature>
<dbReference type="InterPro" id="IPR032466">
    <property type="entry name" value="Metal_Hydrolase"/>
</dbReference>
<dbReference type="PANTHER" id="PTHR10443">
    <property type="entry name" value="MICROSOMAL DIPEPTIDASE"/>
    <property type="match status" value="1"/>
</dbReference>
<keyword evidence="3" id="KW-1185">Reference proteome</keyword>
<reference evidence="2 3" key="1">
    <citation type="submission" date="2023-02" db="EMBL/GenBank/DDBJ databases">
        <title>Genome sequence of Sphingomonas naphthae.</title>
        <authorList>
            <person name="Kim S."/>
            <person name="Heo J."/>
            <person name="Kwon S.-W."/>
        </authorList>
    </citation>
    <scope>NUCLEOTIDE SEQUENCE [LARGE SCALE GENOMIC DNA]</scope>
    <source>
        <strain evidence="2 3">KACC 18716</strain>
    </source>
</reference>
<dbReference type="PROSITE" id="PS51365">
    <property type="entry name" value="RENAL_DIPEPTIDASE_2"/>
    <property type="match status" value="1"/>
</dbReference>
<protein>
    <submittedName>
        <fullName evidence="2">Dipeptidase</fullName>
    </submittedName>
</protein>
<evidence type="ECO:0000256" key="1">
    <source>
        <dbReference type="SAM" id="SignalP"/>
    </source>
</evidence>
<organism evidence="2 3">
    <name type="scientific">Sphingomonas naphthae</name>
    <dbReference type="NCBI Taxonomy" id="1813468"/>
    <lineage>
        <taxon>Bacteria</taxon>
        <taxon>Pseudomonadati</taxon>
        <taxon>Pseudomonadota</taxon>
        <taxon>Alphaproteobacteria</taxon>
        <taxon>Sphingomonadales</taxon>
        <taxon>Sphingomonadaceae</taxon>
        <taxon>Sphingomonas</taxon>
    </lineage>
</organism>
<dbReference type="Pfam" id="PF01244">
    <property type="entry name" value="Peptidase_M19"/>
    <property type="match status" value="1"/>
</dbReference>
<keyword evidence="1" id="KW-0732">Signal</keyword>